<reference evidence="1 2" key="1">
    <citation type="submission" date="2020-07" db="EMBL/GenBank/DDBJ databases">
        <title>Taxonomic proposal: Crassvirales, a new order of highly abundant and diverse bacterial viruses.</title>
        <authorList>
            <person name="Shkoporov A.N."/>
            <person name="Stockdale S.R."/>
            <person name="Guerin E."/>
            <person name="Ross R.P."/>
            <person name="Hill C."/>
        </authorList>
    </citation>
    <scope>NUCLEOTIDE SEQUENCE [LARGE SCALE GENOMIC DNA]</scope>
</reference>
<organism evidence="1 2">
    <name type="scientific">uncultured phage cr273_1</name>
    <dbReference type="NCBI Taxonomy" id="2772095"/>
    <lineage>
        <taxon>Viruses</taxon>
        <taxon>Duplodnaviria</taxon>
        <taxon>Heunggongvirae</taxon>
        <taxon>Uroviricota</taxon>
        <taxon>Caudoviricetes</taxon>
        <taxon>Crassvirales</taxon>
        <taxon>Suoliviridae</taxon>
        <taxon>Oafivirinae</taxon>
        <taxon>Buhlduvirus</taxon>
        <taxon>Buhlduvirus animalis</taxon>
    </lineage>
</organism>
<sequence>MRIVEIKKSSKFGEEKDGVINDVVTLYLSNDNKGGFLANTFASTLYAVGAHLRALSKTRVRDDNDDSIDWAKTFEKVSEEMQGATDDALHGYDLLVSELSEGLFTDGSQPDQFDVVEIKETGSEMSVMHIAAPDRETAVALAKNNLKRQIIKNRFEVKTKEESN</sequence>
<accession>A0A7M1RUR5</accession>
<dbReference type="RefSeq" id="YP_010113524.1">
    <property type="nucleotide sequence ID" value="NC_055904.1"/>
</dbReference>
<dbReference type="EMBL" id="MT774411">
    <property type="protein sequence ID" value="QOR57884.1"/>
    <property type="molecule type" value="Genomic_DNA"/>
</dbReference>
<evidence type="ECO:0000313" key="1">
    <source>
        <dbReference type="EMBL" id="QOR57884.1"/>
    </source>
</evidence>
<dbReference type="Proteomes" id="UP000593824">
    <property type="component" value="Segment"/>
</dbReference>
<evidence type="ECO:0000313" key="2">
    <source>
        <dbReference type="Proteomes" id="UP000593824"/>
    </source>
</evidence>
<protein>
    <submittedName>
        <fullName evidence="1">Uncharacterized protein</fullName>
    </submittedName>
</protein>
<proteinExistence type="predicted"/>
<keyword evidence="2" id="KW-1185">Reference proteome</keyword>
<name>A0A7M1RUR5_9CAUD</name>
<dbReference type="GeneID" id="65132055"/>
<dbReference type="KEGG" id="vg:65132055"/>